<accession>A0A383TCQ1</accession>
<reference evidence="9" key="1">
    <citation type="submission" date="2018-05" db="EMBL/GenBank/DDBJ databases">
        <authorList>
            <person name="Strepis N."/>
        </authorList>
    </citation>
    <scope>NUCLEOTIDE SEQUENCE [LARGE SCALE GENOMIC DNA]</scope>
</reference>
<dbReference type="PANTHER" id="PTHR43827:SF3">
    <property type="entry name" value="NADP-DEPENDENT OXIDOREDUCTASE DOMAIN-CONTAINING PROTEIN"/>
    <property type="match status" value="1"/>
</dbReference>
<dbReference type="OrthoDB" id="9804790at2"/>
<feature type="site" description="Lowers pKa of active site Tyr" evidence="6">
    <location>
        <position position="73"/>
    </location>
</feature>
<dbReference type="InterPro" id="IPR036812">
    <property type="entry name" value="NAD(P)_OxRdtase_dom_sf"/>
</dbReference>
<dbReference type="Gene3D" id="3.20.20.100">
    <property type="entry name" value="NADP-dependent oxidoreductase domain"/>
    <property type="match status" value="1"/>
</dbReference>
<evidence type="ECO:0000313" key="8">
    <source>
        <dbReference type="EMBL" id="SYZ77637.1"/>
    </source>
</evidence>
<evidence type="ECO:0000256" key="1">
    <source>
        <dbReference type="ARBA" id="ARBA00007905"/>
    </source>
</evidence>
<keyword evidence="3" id="KW-0560">Oxidoreductase</keyword>
<dbReference type="RefSeq" id="WP_119092417.1">
    <property type="nucleotide sequence ID" value="NZ_UNRR01000007.1"/>
</dbReference>
<evidence type="ECO:0000256" key="5">
    <source>
        <dbReference type="PIRSR" id="PIRSR000097-2"/>
    </source>
</evidence>
<dbReference type="PIRSF" id="PIRSF000097">
    <property type="entry name" value="AKR"/>
    <property type="match status" value="1"/>
</dbReference>
<sequence>MKYTTLNNNEIMPTLGIGTYRIRPTDAEHSVEYALKNGYQLIDTANIYMNEKAVGRAIKKSGINRSEIFLTSKIWPTEYKYEKAKQAIEDTLNRLGVDYLDLMLLHQPVGDYLGAWKALEEAVSTGKIKVIGLSNFTGPELDKVIAEGTIKPAVVQVECHPYFQQKDLKAKLAKDNIALEAWYPLGSADKDLLAEPILTELASKHNKTVVQIILHWHVQTGNIVIPGSKNPAHIDSNLDIFDFELTAADLEQIAQIDKDKRFLNLPKWMHRLFLLARMNYDKQA</sequence>
<dbReference type="FunFam" id="3.20.20.100:FF:000015">
    <property type="entry name" value="Oxidoreductase, aldo/keto reductase family"/>
    <property type="match status" value="1"/>
</dbReference>
<gene>
    <name evidence="8" type="ORF">TART1_0406</name>
</gene>
<feature type="binding site" evidence="5">
    <location>
        <position position="106"/>
    </location>
    <ligand>
        <name>substrate</name>
    </ligand>
</feature>
<comment type="similarity">
    <text evidence="1">Belongs to the aldo/keto reductase family.</text>
</comment>
<dbReference type="AlphaFoldDB" id="A0A383TCQ1"/>
<protein>
    <submittedName>
        <fullName evidence="8">Aldo/keto reductase</fullName>
    </submittedName>
</protein>
<keyword evidence="2" id="KW-0521">NADP</keyword>
<dbReference type="InterPro" id="IPR018170">
    <property type="entry name" value="Aldo/ket_reductase_CS"/>
</dbReference>
<dbReference type="InterPro" id="IPR023210">
    <property type="entry name" value="NADP_OxRdtase_dom"/>
</dbReference>
<feature type="domain" description="NADP-dependent oxidoreductase" evidence="7">
    <location>
        <begin position="15"/>
        <end position="257"/>
    </location>
</feature>
<evidence type="ECO:0000256" key="4">
    <source>
        <dbReference type="PIRSR" id="PIRSR000097-1"/>
    </source>
</evidence>
<proteinExistence type="inferred from homology"/>
<dbReference type="PROSITE" id="PS00062">
    <property type="entry name" value="ALDOKETO_REDUCTASE_2"/>
    <property type="match status" value="1"/>
</dbReference>
<evidence type="ECO:0000256" key="3">
    <source>
        <dbReference type="ARBA" id="ARBA00023002"/>
    </source>
</evidence>
<dbReference type="PRINTS" id="PR00069">
    <property type="entry name" value="ALDKETRDTASE"/>
</dbReference>
<dbReference type="InterPro" id="IPR020471">
    <property type="entry name" value="AKR"/>
</dbReference>
<feature type="active site" description="Proton donor" evidence="4">
    <location>
        <position position="48"/>
    </location>
</feature>
<evidence type="ECO:0000256" key="6">
    <source>
        <dbReference type="PIRSR" id="PIRSR000097-3"/>
    </source>
</evidence>
<dbReference type="EMBL" id="UNRR01000007">
    <property type="protein sequence ID" value="SYZ77637.1"/>
    <property type="molecule type" value="Genomic_DNA"/>
</dbReference>
<dbReference type="GO" id="GO:0016616">
    <property type="term" value="F:oxidoreductase activity, acting on the CH-OH group of donors, NAD or NADP as acceptor"/>
    <property type="evidence" value="ECO:0007669"/>
    <property type="project" value="UniProtKB-ARBA"/>
</dbReference>
<name>A0A383TCQ1_9LACT</name>
<evidence type="ECO:0000259" key="7">
    <source>
        <dbReference type="Pfam" id="PF00248"/>
    </source>
</evidence>
<dbReference type="Proteomes" id="UP000262072">
    <property type="component" value="Unassembled WGS sequence"/>
</dbReference>
<evidence type="ECO:0000313" key="9">
    <source>
        <dbReference type="Proteomes" id="UP000262072"/>
    </source>
</evidence>
<dbReference type="Pfam" id="PF00248">
    <property type="entry name" value="Aldo_ket_red"/>
    <property type="match status" value="1"/>
</dbReference>
<dbReference type="PANTHER" id="PTHR43827">
    <property type="entry name" value="2,5-DIKETO-D-GLUCONIC ACID REDUCTASE"/>
    <property type="match status" value="1"/>
</dbReference>
<organism evidence="8 9">
    <name type="scientific">Trichococcus shcherbakoviae</name>
    <dbReference type="NCBI Taxonomy" id="2094020"/>
    <lineage>
        <taxon>Bacteria</taxon>
        <taxon>Bacillati</taxon>
        <taxon>Bacillota</taxon>
        <taxon>Bacilli</taxon>
        <taxon>Lactobacillales</taxon>
        <taxon>Carnobacteriaceae</taxon>
        <taxon>Trichococcus</taxon>
    </lineage>
</organism>
<evidence type="ECO:0000256" key="2">
    <source>
        <dbReference type="ARBA" id="ARBA00022857"/>
    </source>
</evidence>
<dbReference type="SUPFAM" id="SSF51430">
    <property type="entry name" value="NAD(P)-linked oxidoreductase"/>
    <property type="match status" value="1"/>
</dbReference>